<accession>A0ABU0UUM1</accession>
<keyword evidence="1" id="KW-0472">Membrane</keyword>
<evidence type="ECO:0000256" key="1">
    <source>
        <dbReference type="SAM" id="Phobius"/>
    </source>
</evidence>
<dbReference type="InterPro" id="IPR005625">
    <property type="entry name" value="PepSY-ass_TM"/>
</dbReference>
<name>A0ABU0UUM1_ACIBI</name>
<organism evidence="2 3">
    <name type="scientific">Acinetobacter baylyi</name>
    <dbReference type="NCBI Taxonomy" id="202950"/>
    <lineage>
        <taxon>Bacteria</taxon>
        <taxon>Pseudomonadati</taxon>
        <taxon>Pseudomonadota</taxon>
        <taxon>Gammaproteobacteria</taxon>
        <taxon>Moraxellales</taxon>
        <taxon>Moraxellaceae</taxon>
        <taxon>Acinetobacter</taxon>
    </lineage>
</organism>
<dbReference type="Proteomes" id="UP001233360">
    <property type="component" value="Unassembled WGS sequence"/>
</dbReference>
<gene>
    <name evidence="2" type="ORF">QE380_001175</name>
</gene>
<dbReference type="EMBL" id="JAUTBK010000002">
    <property type="protein sequence ID" value="MDQ1208252.1"/>
    <property type="molecule type" value="Genomic_DNA"/>
</dbReference>
<feature type="transmembrane region" description="Helical" evidence="1">
    <location>
        <begin position="165"/>
        <end position="186"/>
    </location>
</feature>
<protein>
    <submittedName>
        <fullName evidence="2">Iron-regulated membrane protein</fullName>
    </submittedName>
</protein>
<keyword evidence="1" id="KW-1133">Transmembrane helix</keyword>
<evidence type="ECO:0000313" key="2">
    <source>
        <dbReference type="EMBL" id="MDQ1208252.1"/>
    </source>
</evidence>
<feature type="transmembrane region" description="Helical" evidence="1">
    <location>
        <begin position="28"/>
        <end position="52"/>
    </location>
</feature>
<sequence length="457" mass="51831">MARFYSLSLCMAASQSSATFWRDLLVLLHRYAGIFIAPFIFVAAFTGLLYVLTPQLEQWTYRDVLVSQATSQPKSLTEQIQAAQSVMSPTAQITAVRPAATSHDTTRVIYSDPQQQMANRAIFIDPHDLKVKGQLAVYGTSGILPLRTFLDRLHRDLWLGEWGRIYSELAASWMGLLAISGIYHWFKRRKQLNQPSEHKKLYLIKWHSWLGLALLPLLLFFSITGLTWSNWAGSNILSMRQWLGWQTPSLITSLSADSISKPDMHQEHHASMIMHMHSMVDAKDFSDALQLARDNGITAAKVQIRPPVAMNQAWVVEEIDRSWPTQVDSIAVDIVQHKVIDHVYFDQFPLAAKLTRWGVDAHMGVLFGWPNQLLLILFAIGLCITIVLAYRTWWQTTDFKKTTIDFSKRAVVMWSNGSLIQRVGLILILMVTGISLPIFGVSILMALMMVMLGYKKV</sequence>
<proteinExistence type="predicted"/>
<dbReference type="PANTHER" id="PTHR34219">
    <property type="entry name" value="IRON-REGULATED INNER MEMBRANE PROTEIN-RELATED"/>
    <property type="match status" value="1"/>
</dbReference>
<dbReference type="Pfam" id="PF03929">
    <property type="entry name" value="PepSY_TM"/>
    <property type="match status" value="1"/>
</dbReference>
<comment type="caution">
    <text evidence="2">The sequence shown here is derived from an EMBL/GenBank/DDBJ whole genome shotgun (WGS) entry which is preliminary data.</text>
</comment>
<evidence type="ECO:0000313" key="3">
    <source>
        <dbReference type="Proteomes" id="UP001233360"/>
    </source>
</evidence>
<keyword evidence="1" id="KW-0812">Transmembrane</keyword>
<feature type="transmembrane region" description="Helical" evidence="1">
    <location>
        <begin position="206"/>
        <end position="231"/>
    </location>
</feature>
<keyword evidence="3" id="KW-1185">Reference proteome</keyword>
<dbReference type="PANTHER" id="PTHR34219:SF1">
    <property type="entry name" value="PEPSY DOMAIN-CONTAINING PROTEIN"/>
    <property type="match status" value="1"/>
</dbReference>
<reference evidence="2 3" key="1">
    <citation type="submission" date="2023-07" db="EMBL/GenBank/DDBJ databases">
        <title>Functional and genomic diversity of the sorghum phyllosphere microbiome.</title>
        <authorList>
            <person name="Shade A."/>
        </authorList>
    </citation>
    <scope>NUCLEOTIDE SEQUENCE [LARGE SCALE GENOMIC DNA]</scope>
    <source>
        <strain evidence="2 3">SORGH_AS_0887</strain>
    </source>
</reference>
<feature type="transmembrane region" description="Helical" evidence="1">
    <location>
        <begin position="373"/>
        <end position="393"/>
    </location>
</feature>
<feature type="transmembrane region" description="Helical" evidence="1">
    <location>
        <begin position="423"/>
        <end position="454"/>
    </location>
</feature>